<evidence type="ECO:0000256" key="1">
    <source>
        <dbReference type="ARBA" id="ARBA00009175"/>
    </source>
</evidence>
<dbReference type="NCBIfam" id="TIGR01256">
    <property type="entry name" value="modA"/>
    <property type="match status" value="1"/>
</dbReference>
<keyword evidence="2" id="KW-0479">Metal-binding</keyword>
<dbReference type="InterPro" id="IPR044084">
    <property type="entry name" value="AvModA-like_subst-bd"/>
</dbReference>
<reference evidence="4 5" key="1">
    <citation type="submission" date="2020-08" db="EMBL/GenBank/DDBJ databases">
        <title>Novel species isolated from subtropical streams in China.</title>
        <authorList>
            <person name="Lu H."/>
        </authorList>
    </citation>
    <scope>NUCLEOTIDE SEQUENCE [LARGE SCALE GENOMIC DNA]</scope>
    <source>
        <strain evidence="4 5">KCTC 52442</strain>
    </source>
</reference>
<proteinExistence type="inferred from homology"/>
<name>A0ABR6XP71_9BURK</name>
<dbReference type="Gene3D" id="3.40.190.10">
    <property type="entry name" value="Periplasmic binding protein-like II"/>
    <property type="match status" value="2"/>
</dbReference>
<organism evidence="4 5">
    <name type="scientific">Undibacterium amnicola</name>
    <dbReference type="NCBI Taxonomy" id="1834038"/>
    <lineage>
        <taxon>Bacteria</taxon>
        <taxon>Pseudomonadati</taxon>
        <taxon>Pseudomonadota</taxon>
        <taxon>Betaproteobacteria</taxon>
        <taxon>Burkholderiales</taxon>
        <taxon>Oxalobacteraceae</taxon>
        <taxon>Undibacterium</taxon>
    </lineage>
</organism>
<dbReference type="InterPro" id="IPR050682">
    <property type="entry name" value="ModA/WtpA"/>
</dbReference>
<dbReference type="PANTHER" id="PTHR30632">
    <property type="entry name" value="MOLYBDATE-BINDING PERIPLASMIC PROTEIN"/>
    <property type="match status" value="1"/>
</dbReference>
<dbReference type="PANTHER" id="PTHR30632:SF14">
    <property type="entry name" value="TUNGSTATE_MOLYBDATE_CHROMATE-BINDING PROTEIN MODA"/>
    <property type="match status" value="1"/>
</dbReference>
<dbReference type="SUPFAM" id="SSF53850">
    <property type="entry name" value="Periplasmic binding protein-like II"/>
    <property type="match status" value="1"/>
</dbReference>
<dbReference type="InterPro" id="IPR005950">
    <property type="entry name" value="ModA"/>
</dbReference>
<dbReference type="PIRSF" id="PIRSF004846">
    <property type="entry name" value="ModA"/>
    <property type="match status" value="1"/>
</dbReference>
<sequence>MQIESISQQFFRVFVSVTLVLLGLSLPLITKADSVHVAVAANMQFAFEELKGEFKKQSGHDLKGVFNSSGKFVNQIKNGAPFDVFMSADMDYPTVLFHEGFSDVPPKIYAYGAIVLWSNKFKDLRGWQAIIQDSKTQKIAIANPKTAPYGREALKTLKHFKLDSIAAPRLVYAESISQVNQYIYSGLVDLGFTAKSVVLSSEMQGKGVWLELPKESYTPIAQGVIVLRHGREKAGNVSKQFYEFLSTVKAKEILQKNGYTVP</sequence>
<evidence type="ECO:0000313" key="5">
    <source>
        <dbReference type="Proteomes" id="UP000643610"/>
    </source>
</evidence>
<dbReference type="CDD" id="cd13539">
    <property type="entry name" value="PBP2_AvModA"/>
    <property type="match status" value="1"/>
</dbReference>
<accession>A0ABR6XP71</accession>
<keyword evidence="5" id="KW-1185">Reference proteome</keyword>
<comment type="caution">
    <text evidence="4">The sequence shown here is derived from an EMBL/GenBank/DDBJ whole genome shotgun (WGS) entry which is preliminary data.</text>
</comment>
<dbReference type="EMBL" id="JACOFU010000002">
    <property type="protein sequence ID" value="MBC3831275.1"/>
    <property type="molecule type" value="Genomic_DNA"/>
</dbReference>
<evidence type="ECO:0000256" key="2">
    <source>
        <dbReference type="ARBA" id="ARBA00022723"/>
    </source>
</evidence>
<evidence type="ECO:0000313" key="4">
    <source>
        <dbReference type="EMBL" id="MBC3831275.1"/>
    </source>
</evidence>
<gene>
    <name evidence="4" type="primary">modA</name>
    <name evidence="4" type="ORF">H8K33_07130</name>
</gene>
<dbReference type="Proteomes" id="UP000643610">
    <property type="component" value="Unassembled WGS sequence"/>
</dbReference>
<protein>
    <submittedName>
        <fullName evidence="4">Molybdate ABC transporter substrate-binding protein</fullName>
    </submittedName>
</protein>
<evidence type="ECO:0000256" key="3">
    <source>
        <dbReference type="ARBA" id="ARBA00022729"/>
    </source>
</evidence>
<keyword evidence="3" id="KW-0732">Signal</keyword>
<dbReference type="Pfam" id="PF13531">
    <property type="entry name" value="SBP_bac_11"/>
    <property type="match status" value="1"/>
</dbReference>
<comment type="similarity">
    <text evidence="1">Belongs to the bacterial solute-binding protein ModA family.</text>
</comment>